<accession>A0A0C5WUS6</accession>
<keyword evidence="4" id="KW-1185">Reference proteome</keyword>
<proteinExistence type="predicted"/>
<dbReference type="OrthoDB" id="272779at2"/>
<dbReference type="InterPro" id="IPR010679">
    <property type="entry name" value="DUF1254"/>
</dbReference>
<gene>
    <name evidence="3" type="ORF">H744_2c2145</name>
</gene>
<dbReference type="KEGG" id="pgb:H744_2c2145"/>
<dbReference type="EMBL" id="CP005974">
    <property type="protein sequence ID" value="AJR08809.1"/>
    <property type="molecule type" value="Genomic_DNA"/>
</dbReference>
<feature type="domain" description="DUF1254" evidence="2">
    <location>
        <begin position="84"/>
        <end position="172"/>
    </location>
</feature>
<dbReference type="Pfam" id="PF06863">
    <property type="entry name" value="DUF1254"/>
    <property type="match status" value="1"/>
</dbReference>
<protein>
    <recommendedName>
        <fullName evidence="2">DUF1254 domain-containing protein</fullName>
    </recommendedName>
</protein>
<sequence>MKLKSLALSLLAATTLMTGHVHASATNQSFDNTDNILARASQIEDLEYKIMVQRATQTAIWAMPAVTQVDFLKATRRDLGGDYNDVVYINKPFASNKGFLTANDVTAYAWGTITSRNGPIVIEVPAASDKVSYFGSVVNQWEQPIVDVGPAGADQGKGGKYVFLPPNYEGTPSKADLEAEV</sequence>
<name>A0A0C5WUS6_9GAMM</name>
<keyword evidence="1" id="KW-0732">Signal</keyword>
<dbReference type="Proteomes" id="UP000032303">
    <property type="component" value="Chromosome 2"/>
</dbReference>
<evidence type="ECO:0000259" key="2">
    <source>
        <dbReference type="Pfam" id="PF06863"/>
    </source>
</evidence>
<dbReference type="SUPFAM" id="SSF160935">
    <property type="entry name" value="VPA0735-like"/>
    <property type="match status" value="1"/>
</dbReference>
<dbReference type="Gene3D" id="2.60.40.1610">
    <property type="entry name" value="Domain of unknown function DUF1254"/>
    <property type="match status" value="1"/>
</dbReference>
<reference evidence="3 4" key="1">
    <citation type="submission" date="2013-05" db="EMBL/GenBank/DDBJ databases">
        <title>Complete genome sequence of the lipase-producing bacterium Photobacterium gaetbulicola Gung47.</title>
        <authorList>
            <person name="Kim Y.-O."/>
        </authorList>
    </citation>
    <scope>NUCLEOTIDE SEQUENCE [LARGE SCALE GENOMIC DNA]</scope>
    <source>
        <strain evidence="3 4">Gung47</strain>
    </source>
</reference>
<dbReference type="AlphaFoldDB" id="A0A0C5WUS6"/>
<evidence type="ECO:0000256" key="1">
    <source>
        <dbReference type="SAM" id="SignalP"/>
    </source>
</evidence>
<feature type="signal peptide" evidence="1">
    <location>
        <begin position="1"/>
        <end position="23"/>
    </location>
</feature>
<evidence type="ECO:0000313" key="3">
    <source>
        <dbReference type="EMBL" id="AJR08809.1"/>
    </source>
</evidence>
<feature type="chain" id="PRO_5002184432" description="DUF1254 domain-containing protein" evidence="1">
    <location>
        <begin position="24"/>
        <end position="181"/>
    </location>
</feature>
<dbReference type="PATRIC" id="fig|658445.3.peg.4126"/>
<dbReference type="InterPro" id="IPR037050">
    <property type="entry name" value="DUF1254_sf"/>
</dbReference>
<dbReference type="Gene3D" id="1.10.3360.10">
    <property type="entry name" value="VPA0735-like domain"/>
    <property type="match status" value="1"/>
</dbReference>
<dbReference type="HOGENOM" id="CLU_1487732_0_0_6"/>
<organism evidence="3 4">
    <name type="scientific">Photobacterium gaetbulicola Gung47</name>
    <dbReference type="NCBI Taxonomy" id="658445"/>
    <lineage>
        <taxon>Bacteria</taxon>
        <taxon>Pseudomonadati</taxon>
        <taxon>Pseudomonadota</taxon>
        <taxon>Gammaproteobacteria</taxon>
        <taxon>Vibrionales</taxon>
        <taxon>Vibrionaceae</taxon>
        <taxon>Photobacterium</taxon>
    </lineage>
</organism>
<dbReference type="STRING" id="658445.H744_2c2145"/>
<evidence type="ECO:0000313" key="4">
    <source>
        <dbReference type="Proteomes" id="UP000032303"/>
    </source>
</evidence>